<feature type="transmembrane region" description="Helical" evidence="1">
    <location>
        <begin position="20"/>
        <end position="47"/>
    </location>
</feature>
<evidence type="ECO:0000313" key="2">
    <source>
        <dbReference type="EMBL" id="EGS22346.1"/>
    </source>
</evidence>
<dbReference type="OrthoDB" id="4768051at2759"/>
<keyword evidence="3" id="KW-1185">Reference proteome</keyword>
<protein>
    <submittedName>
        <fullName evidence="2">Uncharacterized protein</fullName>
    </submittedName>
</protein>
<dbReference type="EMBL" id="GL988040">
    <property type="protein sequence ID" value="EGS22346.1"/>
    <property type="molecule type" value="Genomic_DNA"/>
</dbReference>
<feature type="transmembrane region" description="Helical" evidence="1">
    <location>
        <begin position="97"/>
        <end position="123"/>
    </location>
</feature>
<evidence type="ECO:0000256" key="1">
    <source>
        <dbReference type="SAM" id="Phobius"/>
    </source>
</evidence>
<keyword evidence="1" id="KW-0812">Transmembrane</keyword>
<dbReference type="HOGENOM" id="CLU_499647_0_0_1"/>
<feature type="transmembrane region" description="Helical" evidence="1">
    <location>
        <begin position="442"/>
        <end position="463"/>
    </location>
</feature>
<proteinExistence type="predicted"/>
<sequence length="545" mass="60756">MVVLYLHADKPSLDLWERRIFITLTILFSSLVSLSVGSLLVVLGAALRWPLLASRGHTPREVNLILSMANPSGSLRLLGYYSGGWDRGRLRFRKWKATTWVVLLYLVVNIIGRLSIAIFGLSYGMNESVVYPAMVNDFGNKGFMQESYMLRDLAQAARFSITGVVNVPTPFNRSDPSTYNMNDIGGLGLKRSVNSETGAVTYTYPLREYRGPEEYPSSDRIMHNGNSTLPQDSPTFMYILDALDGDAASQYATGPDSLTTHYTWAMDWDESKIGDPAACATTLVNWRGNGTISFFYECTTCLTSNSGIPGLDTSILSNFNSSRLPYAAGILPRISPFDYFYDYSGPSGEFVARVYSSSSERIHQPQLFELPDTPYYFYLEPKFHTKPVPLNFEIEIAHLVARLPILAIIGAERELPRKTRDPNATSADAYIVTNLEVKWPRAFGILAGLVAGQVLVIGVAAVATRNVPIRDHDSLLSVARLLRTAMEKIEGRSMASGEELAECIERELRLGEGMRYGTEIVDEGTRRVDLWEGMGENFERDKKYV</sequence>
<organism evidence="3">
    <name type="scientific">Chaetomium thermophilum (strain DSM 1495 / CBS 144.50 / IMI 039719)</name>
    <name type="common">Thermochaetoides thermophila</name>
    <dbReference type="NCBI Taxonomy" id="759272"/>
    <lineage>
        <taxon>Eukaryota</taxon>
        <taxon>Fungi</taxon>
        <taxon>Dikarya</taxon>
        <taxon>Ascomycota</taxon>
        <taxon>Pezizomycotina</taxon>
        <taxon>Sordariomycetes</taxon>
        <taxon>Sordariomycetidae</taxon>
        <taxon>Sordariales</taxon>
        <taxon>Chaetomiaceae</taxon>
        <taxon>Thermochaetoides</taxon>
    </lineage>
</organism>
<reference evidence="2 3" key="1">
    <citation type="journal article" date="2011" name="Cell">
        <title>Insight into structure and assembly of the nuclear pore complex by utilizing the genome of a eukaryotic thermophile.</title>
        <authorList>
            <person name="Amlacher S."/>
            <person name="Sarges P."/>
            <person name="Flemming D."/>
            <person name="van Noort V."/>
            <person name="Kunze R."/>
            <person name="Devos D.P."/>
            <person name="Arumugam M."/>
            <person name="Bork P."/>
            <person name="Hurt E."/>
        </authorList>
    </citation>
    <scope>NUCLEOTIDE SEQUENCE [LARGE SCALE GENOMIC DNA]</scope>
    <source>
        <strain evidence="3">DSM 1495 / CBS 144.50 / IMI 039719</strain>
    </source>
</reference>
<keyword evidence="1" id="KW-1133">Transmembrane helix</keyword>
<name>G0S2W3_CHATD</name>
<dbReference type="KEGG" id="cthr:CTHT_0018710"/>
<evidence type="ECO:0000313" key="3">
    <source>
        <dbReference type="Proteomes" id="UP000008066"/>
    </source>
</evidence>
<accession>G0S2W3</accession>
<dbReference type="GeneID" id="18255909"/>
<dbReference type="RefSeq" id="XP_006692365.1">
    <property type="nucleotide sequence ID" value="XM_006692302.1"/>
</dbReference>
<dbReference type="AlphaFoldDB" id="G0S2W3"/>
<dbReference type="Proteomes" id="UP000008066">
    <property type="component" value="Unassembled WGS sequence"/>
</dbReference>
<keyword evidence="1" id="KW-0472">Membrane</keyword>
<dbReference type="eggNOG" id="ENOG502SUAH">
    <property type="taxonomic scope" value="Eukaryota"/>
</dbReference>
<dbReference type="OMA" id="CENIAWE"/>
<gene>
    <name evidence="2" type="ORF">CTHT_0018710</name>
</gene>